<dbReference type="Proteomes" id="UP000238479">
    <property type="component" value="Chromosome 4"/>
</dbReference>
<proteinExistence type="predicted"/>
<dbReference type="AlphaFoldDB" id="A0A2P6QS60"/>
<name>A0A2P6QS60_ROSCH</name>
<gene>
    <name evidence="2" type="ORF">RchiOBHm_Chr4g0397891</name>
</gene>
<protein>
    <submittedName>
        <fullName evidence="2">Uncharacterized protein</fullName>
    </submittedName>
</protein>
<organism evidence="2 3">
    <name type="scientific">Rosa chinensis</name>
    <name type="common">China rose</name>
    <dbReference type="NCBI Taxonomy" id="74649"/>
    <lineage>
        <taxon>Eukaryota</taxon>
        <taxon>Viridiplantae</taxon>
        <taxon>Streptophyta</taxon>
        <taxon>Embryophyta</taxon>
        <taxon>Tracheophyta</taxon>
        <taxon>Spermatophyta</taxon>
        <taxon>Magnoliopsida</taxon>
        <taxon>eudicotyledons</taxon>
        <taxon>Gunneridae</taxon>
        <taxon>Pentapetalae</taxon>
        <taxon>rosids</taxon>
        <taxon>fabids</taxon>
        <taxon>Rosales</taxon>
        <taxon>Rosaceae</taxon>
        <taxon>Rosoideae</taxon>
        <taxon>Rosoideae incertae sedis</taxon>
        <taxon>Rosa</taxon>
    </lineage>
</organism>
<evidence type="ECO:0000256" key="1">
    <source>
        <dbReference type="SAM" id="MobiDB-lite"/>
    </source>
</evidence>
<evidence type="ECO:0000313" key="3">
    <source>
        <dbReference type="Proteomes" id="UP000238479"/>
    </source>
</evidence>
<comment type="caution">
    <text evidence="2">The sequence shown here is derived from an EMBL/GenBank/DDBJ whole genome shotgun (WGS) entry which is preliminary data.</text>
</comment>
<feature type="region of interest" description="Disordered" evidence="1">
    <location>
        <begin position="18"/>
        <end position="63"/>
    </location>
</feature>
<dbReference type="EMBL" id="PDCK01000042">
    <property type="protein sequence ID" value="PRQ37011.1"/>
    <property type="molecule type" value="Genomic_DNA"/>
</dbReference>
<feature type="compositionally biased region" description="Basic and acidic residues" evidence="1">
    <location>
        <begin position="20"/>
        <end position="41"/>
    </location>
</feature>
<accession>A0A2P6QS60</accession>
<sequence length="63" mass="7269">MNRLHQYWRMWIMKSSNLEPTKKEGKTSERVTARSATKDKILLPSSPTTSQQWNPTPLVALKA</sequence>
<feature type="compositionally biased region" description="Polar residues" evidence="1">
    <location>
        <begin position="45"/>
        <end position="55"/>
    </location>
</feature>
<evidence type="ECO:0000313" key="2">
    <source>
        <dbReference type="EMBL" id="PRQ37011.1"/>
    </source>
</evidence>
<keyword evidence="3" id="KW-1185">Reference proteome</keyword>
<dbReference type="Gramene" id="PRQ37011">
    <property type="protein sequence ID" value="PRQ37011"/>
    <property type="gene ID" value="RchiOBHm_Chr4g0397891"/>
</dbReference>
<reference evidence="2 3" key="1">
    <citation type="journal article" date="2018" name="Nat. Genet.">
        <title>The Rosa genome provides new insights in the design of modern roses.</title>
        <authorList>
            <person name="Bendahmane M."/>
        </authorList>
    </citation>
    <scope>NUCLEOTIDE SEQUENCE [LARGE SCALE GENOMIC DNA]</scope>
    <source>
        <strain evidence="3">cv. Old Blush</strain>
    </source>
</reference>